<gene>
    <name evidence="15" type="primary">srs2</name>
    <name evidence="15" type="ORF">Q9L58_003404</name>
</gene>
<evidence type="ECO:0000256" key="10">
    <source>
        <dbReference type="ARBA" id="ARBA00048988"/>
    </source>
</evidence>
<keyword evidence="6" id="KW-0238">DNA-binding</keyword>
<dbReference type="Gene3D" id="1.10.10.160">
    <property type="match status" value="1"/>
</dbReference>
<dbReference type="Pfam" id="PF13361">
    <property type="entry name" value="UvrD_C"/>
    <property type="match status" value="1"/>
</dbReference>
<name>A0ABR3GNK4_9PEZI</name>
<evidence type="ECO:0000313" key="16">
    <source>
        <dbReference type="Proteomes" id="UP001447188"/>
    </source>
</evidence>
<dbReference type="GO" id="GO:0003678">
    <property type="term" value="F:DNA helicase activity"/>
    <property type="evidence" value="ECO:0007669"/>
    <property type="project" value="UniProtKB-EC"/>
</dbReference>
<dbReference type="PROSITE" id="PS51198">
    <property type="entry name" value="UVRD_HELICASE_ATP_BIND"/>
    <property type="match status" value="1"/>
</dbReference>
<keyword evidence="5 11" id="KW-0067">ATP-binding</keyword>
<evidence type="ECO:0000256" key="6">
    <source>
        <dbReference type="ARBA" id="ARBA00023125"/>
    </source>
</evidence>
<protein>
    <recommendedName>
        <fullName evidence="9">DNA 3'-5' helicase</fullName>
        <ecNumber evidence="9">5.6.2.4</ecNumber>
    </recommendedName>
</protein>
<evidence type="ECO:0000256" key="11">
    <source>
        <dbReference type="PROSITE-ProRule" id="PRU00560"/>
    </source>
</evidence>
<evidence type="ECO:0000256" key="3">
    <source>
        <dbReference type="ARBA" id="ARBA00022801"/>
    </source>
</evidence>
<dbReference type="InterPro" id="IPR014016">
    <property type="entry name" value="UvrD-like_ATP-bd"/>
</dbReference>
<dbReference type="SUPFAM" id="SSF52540">
    <property type="entry name" value="P-loop containing nucleoside triphosphate hydrolases"/>
    <property type="match status" value="1"/>
</dbReference>
<feature type="compositionally biased region" description="Acidic residues" evidence="12">
    <location>
        <begin position="749"/>
        <end position="765"/>
    </location>
</feature>
<sequence>MASRRLVPDQDFNNDDPILAGLNSAQSIAVTTPASVVQILAPPGSGKTRTLTSRVAYLLSPPQCLSPQNVIVATFTVKAAREMKERIAKLVGDGTEGKLVLGTFHSIARRYLLRYGHLVGIKTGWGIADTGDSLGIIKRILRRNKLPITDASQIRSRISHFKARNSSPVANAPPKQRSGITATQTTQSTQQKEKSIANEEFVQIYEEYEAGLESSNLLDYDDLLLRCLDLLKQHPECVRNVEAVLIDEFQDTNLVQFELTRLLASQANRITIVGDPDQSIYGFRAAEIRNLNRMLRHYPDTLVVHLEQNYRSSASILLAAVEVIQQDDSRPQKPLTPTHAVGTRPVLRRLPTAEREAAWIVSEILRIGALTGGVIGLGDIAVLVRSASLTRLIESACVRRGLAYKMVGGSKFYDRVEVKTLLDYSRVVHNLSNNDALARIINVPSRKVGDVTIKALVDEAEKRGKTLWEVIRNGVSGHGWKDVKISKTTDRRLGDFVNIILSTQRLLREESEPETEEGKTLVDILEFLLKKLAYQDHLRHHYPEDWETRWSNVTELLTQARNMCSVDEDEDALPLINGVEQSGDAPTGLHGILGRFLSNTALSNELVDGEQKGIQGQVTISTIHAAKGLEWPVVFIPAVYEGCIPHSRSDDTDEERRLLYVAMTRAEVLLYMSVPTRNSQKEKTTLSPFLTPSNLTKLLDKRGPALGFSSVQGTLRILGRKCPSEVDIQGVVEKSHIVSLLDDQIPEKEEWEEKAEADEEGGDEDDWRRRKRRRAEDAATGGHKNYGDPEANLRGGKAAGWGVGAGTGAVPGFVTAEQRLAAKMTTAERLAAAAAAGTAGFRSAGSHMEELKQKRLSCEADKERLAKKAHADTMLAVKEQEAAGKEIVPRANKAAPKSTSVGGAKSNRRLVGQGSLMSYFAPKPPAQKEVKPRQKTATEVIKQTKGQSLREQMEALPQPKWPVRPDNGGVVLLSSSPVRVRTKRKERTPTPPSSPVFAEFCRSIEEEAVVDGMRETDMEARSENKACSSAKVVAGQSNTSFGSIPTAATIVGFSSASSVSQSAQATQPHGTGAGIAKKRTLGIRRSMNGWQNRPSARGG</sequence>
<dbReference type="EMBL" id="JBBBZM010000033">
    <property type="protein sequence ID" value="KAL0637516.1"/>
    <property type="molecule type" value="Genomic_DNA"/>
</dbReference>
<reference evidence="15 16" key="1">
    <citation type="submission" date="2024-02" db="EMBL/GenBank/DDBJ databases">
        <title>Discinaceae phylogenomics.</title>
        <authorList>
            <person name="Dirks A.C."/>
            <person name="James T.Y."/>
        </authorList>
    </citation>
    <scope>NUCLEOTIDE SEQUENCE [LARGE SCALE GENOMIC DNA]</scope>
    <source>
        <strain evidence="15 16">ACD0624</strain>
    </source>
</reference>
<dbReference type="PANTHER" id="PTHR11070:SF2">
    <property type="entry name" value="ATP-DEPENDENT DNA HELICASE SRS2"/>
    <property type="match status" value="1"/>
</dbReference>
<comment type="catalytic activity">
    <reaction evidence="10">
        <text>ATP + H2O = ADP + phosphate + H(+)</text>
        <dbReference type="Rhea" id="RHEA:13065"/>
        <dbReference type="ChEBI" id="CHEBI:15377"/>
        <dbReference type="ChEBI" id="CHEBI:15378"/>
        <dbReference type="ChEBI" id="CHEBI:30616"/>
        <dbReference type="ChEBI" id="CHEBI:43474"/>
        <dbReference type="ChEBI" id="CHEBI:456216"/>
        <dbReference type="EC" id="5.6.2.4"/>
    </reaction>
</comment>
<organism evidence="15 16">
    <name type="scientific">Discina gigas</name>
    <dbReference type="NCBI Taxonomy" id="1032678"/>
    <lineage>
        <taxon>Eukaryota</taxon>
        <taxon>Fungi</taxon>
        <taxon>Dikarya</taxon>
        <taxon>Ascomycota</taxon>
        <taxon>Pezizomycotina</taxon>
        <taxon>Pezizomycetes</taxon>
        <taxon>Pezizales</taxon>
        <taxon>Discinaceae</taxon>
        <taxon>Discina</taxon>
    </lineage>
</organism>
<dbReference type="InterPro" id="IPR013986">
    <property type="entry name" value="DExx_box_DNA_helicase_dom_sf"/>
</dbReference>
<evidence type="ECO:0000256" key="12">
    <source>
        <dbReference type="SAM" id="MobiDB-lite"/>
    </source>
</evidence>
<accession>A0ABR3GNK4</accession>
<dbReference type="Gene3D" id="3.40.50.300">
    <property type="entry name" value="P-loop containing nucleotide triphosphate hydrolases"/>
    <property type="match status" value="2"/>
</dbReference>
<dbReference type="Proteomes" id="UP001447188">
    <property type="component" value="Unassembled WGS sequence"/>
</dbReference>
<keyword evidence="16" id="KW-1185">Reference proteome</keyword>
<feature type="region of interest" description="Disordered" evidence="12">
    <location>
        <begin position="1060"/>
        <end position="1099"/>
    </location>
</feature>
<evidence type="ECO:0000256" key="7">
    <source>
        <dbReference type="ARBA" id="ARBA00023235"/>
    </source>
</evidence>
<dbReference type="InterPro" id="IPR000212">
    <property type="entry name" value="DNA_helicase_UvrD/REP"/>
</dbReference>
<dbReference type="GO" id="GO:0016787">
    <property type="term" value="F:hydrolase activity"/>
    <property type="evidence" value="ECO:0007669"/>
    <property type="project" value="UniProtKB-KW"/>
</dbReference>
<evidence type="ECO:0000313" key="15">
    <source>
        <dbReference type="EMBL" id="KAL0637516.1"/>
    </source>
</evidence>
<dbReference type="InterPro" id="IPR027417">
    <property type="entry name" value="P-loop_NTPase"/>
</dbReference>
<dbReference type="PANTHER" id="PTHR11070">
    <property type="entry name" value="UVRD / RECB / PCRA DNA HELICASE FAMILY MEMBER"/>
    <property type="match status" value="1"/>
</dbReference>
<evidence type="ECO:0000256" key="5">
    <source>
        <dbReference type="ARBA" id="ARBA00022840"/>
    </source>
</evidence>
<dbReference type="Pfam" id="PF00580">
    <property type="entry name" value="UvrD-helicase"/>
    <property type="match status" value="1"/>
</dbReference>
<comment type="similarity">
    <text evidence="1">Belongs to the helicase family. UvrD subfamily.</text>
</comment>
<feature type="domain" description="UvrD-like helicase C-terminal" evidence="14">
    <location>
        <begin position="314"/>
        <end position="628"/>
    </location>
</feature>
<dbReference type="CDD" id="cd18807">
    <property type="entry name" value="SF1_C_UvrD"/>
    <property type="match status" value="1"/>
</dbReference>
<keyword evidence="7" id="KW-0413">Isomerase</keyword>
<evidence type="ECO:0000259" key="14">
    <source>
        <dbReference type="PROSITE" id="PS51217"/>
    </source>
</evidence>
<keyword evidence="2 11" id="KW-0547">Nucleotide-binding</keyword>
<keyword evidence="3 11" id="KW-0378">Hydrolase</keyword>
<evidence type="ECO:0000259" key="13">
    <source>
        <dbReference type="PROSITE" id="PS51198"/>
    </source>
</evidence>
<dbReference type="Gene3D" id="1.10.486.10">
    <property type="entry name" value="PCRA, domain 4"/>
    <property type="match status" value="1"/>
</dbReference>
<feature type="compositionally biased region" description="Polar residues" evidence="12">
    <location>
        <begin position="1088"/>
        <end position="1099"/>
    </location>
</feature>
<comment type="caution">
    <text evidence="15">The sequence shown here is derived from an EMBL/GenBank/DDBJ whole genome shotgun (WGS) entry which is preliminary data.</text>
</comment>
<dbReference type="EC" id="5.6.2.4" evidence="9"/>
<evidence type="ECO:0000256" key="9">
    <source>
        <dbReference type="ARBA" id="ARBA00034808"/>
    </source>
</evidence>
<keyword evidence="4 11" id="KW-0347">Helicase</keyword>
<feature type="compositionally biased region" description="Low complexity" evidence="12">
    <location>
        <begin position="181"/>
        <end position="190"/>
    </location>
</feature>
<evidence type="ECO:0000256" key="4">
    <source>
        <dbReference type="ARBA" id="ARBA00022806"/>
    </source>
</evidence>
<evidence type="ECO:0000256" key="8">
    <source>
        <dbReference type="ARBA" id="ARBA00034617"/>
    </source>
</evidence>
<comment type="catalytic activity">
    <reaction evidence="8">
        <text>Couples ATP hydrolysis with the unwinding of duplex DNA by translocating in the 3'-5' direction.</text>
        <dbReference type="EC" id="5.6.2.4"/>
    </reaction>
</comment>
<feature type="binding site" evidence="11">
    <location>
        <begin position="41"/>
        <end position="48"/>
    </location>
    <ligand>
        <name>ATP</name>
        <dbReference type="ChEBI" id="CHEBI:30616"/>
    </ligand>
</feature>
<proteinExistence type="inferred from homology"/>
<dbReference type="PROSITE" id="PS51217">
    <property type="entry name" value="UVRD_HELICASE_CTER"/>
    <property type="match status" value="1"/>
</dbReference>
<dbReference type="CDD" id="cd17932">
    <property type="entry name" value="DEXQc_UvrD"/>
    <property type="match status" value="1"/>
</dbReference>
<dbReference type="InterPro" id="IPR014017">
    <property type="entry name" value="DNA_helicase_UvrD-like_C"/>
</dbReference>
<evidence type="ECO:0000256" key="1">
    <source>
        <dbReference type="ARBA" id="ARBA00009922"/>
    </source>
</evidence>
<evidence type="ECO:0000256" key="2">
    <source>
        <dbReference type="ARBA" id="ARBA00022741"/>
    </source>
</evidence>
<feature type="region of interest" description="Disordered" evidence="12">
    <location>
        <begin position="748"/>
        <end position="792"/>
    </location>
</feature>
<feature type="region of interest" description="Disordered" evidence="12">
    <location>
        <begin position="164"/>
        <end position="194"/>
    </location>
</feature>
<feature type="domain" description="UvrD-like helicase ATP-binding" evidence="13">
    <location>
        <begin position="20"/>
        <end position="313"/>
    </location>
</feature>